<dbReference type="PANTHER" id="PTHR41532">
    <property type="entry name" value="FIXS PROTEIN"/>
    <property type="match status" value="1"/>
</dbReference>
<proteinExistence type="predicted"/>
<dbReference type="PANTHER" id="PTHR41532:SF1">
    <property type="entry name" value="FIXS PROTEIN"/>
    <property type="match status" value="1"/>
</dbReference>
<dbReference type="STRING" id="408074.SAMN05660909_04656"/>
<dbReference type="RefSeq" id="WP_089764676.1">
    <property type="nucleotide sequence ID" value="NZ_BKAT01000050.1"/>
</dbReference>
<accession>A0A1H4FU68</accession>
<evidence type="ECO:0000313" key="2">
    <source>
        <dbReference type="Proteomes" id="UP000199656"/>
    </source>
</evidence>
<dbReference type="EMBL" id="FNRL01000028">
    <property type="protein sequence ID" value="SEB00370.1"/>
    <property type="molecule type" value="Genomic_DNA"/>
</dbReference>
<gene>
    <name evidence="1" type="ORF">SAMN05660909_04656</name>
</gene>
<reference evidence="2" key="1">
    <citation type="submission" date="2016-10" db="EMBL/GenBank/DDBJ databases">
        <authorList>
            <person name="Varghese N."/>
            <person name="Submissions S."/>
        </authorList>
    </citation>
    <scope>NUCLEOTIDE SEQUENCE [LARGE SCALE GENOMIC DNA]</scope>
    <source>
        <strain evidence="2">DSM 23920</strain>
    </source>
</reference>
<dbReference type="InterPro" id="IPR004714">
    <property type="entry name" value="Cyt_oxidase_maturation_cbb3"/>
</dbReference>
<dbReference type="OrthoDB" id="9802763at2"/>
<dbReference type="AlphaFoldDB" id="A0A1H4FU68"/>
<evidence type="ECO:0000313" key="1">
    <source>
        <dbReference type="EMBL" id="SEB00370.1"/>
    </source>
</evidence>
<dbReference type="NCBIfam" id="TIGR00847">
    <property type="entry name" value="ccoS"/>
    <property type="match status" value="1"/>
</dbReference>
<dbReference type="Pfam" id="PF03597">
    <property type="entry name" value="FixS"/>
    <property type="match status" value="1"/>
</dbReference>
<organism evidence="1 2">
    <name type="scientific">Chitinophaga terrae</name>
    <name type="common">ex Kim and Jung 2007</name>
    <dbReference type="NCBI Taxonomy" id="408074"/>
    <lineage>
        <taxon>Bacteria</taxon>
        <taxon>Pseudomonadati</taxon>
        <taxon>Bacteroidota</taxon>
        <taxon>Chitinophagia</taxon>
        <taxon>Chitinophagales</taxon>
        <taxon>Chitinophagaceae</taxon>
        <taxon>Chitinophaga</taxon>
    </lineage>
</organism>
<sequence>MDVIIILLCVSLLVALGFLIAFIWSVKSGQFEDDFSPAHRILFDEKCNNEND</sequence>
<name>A0A1H4FU68_9BACT</name>
<dbReference type="Proteomes" id="UP000199656">
    <property type="component" value="Unassembled WGS sequence"/>
</dbReference>
<protein>
    <submittedName>
        <fullName evidence="1">Cytochrome oxidase maturation protein, cbb3-type</fullName>
    </submittedName>
</protein>
<keyword evidence="2" id="KW-1185">Reference proteome</keyword>